<evidence type="ECO:0000256" key="1">
    <source>
        <dbReference type="ARBA" id="ARBA00023054"/>
    </source>
</evidence>
<keyword evidence="1 2" id="KW-0175">Coiled coil</keyword>
<dbReference type="Pfam" id="PF07765">
    <property type="entry name" value="KIP1"/>
    <property type="match status" value="1"/>
</dbReference>
<proteinExistence type="predicted"/>
<comment type="caution">
    <text evidence="5">The sequence shown here is derived from an EMBL/GenBank/DDBJ whole genome shotgun (WGS) entry which is preliminary data.</text>
</comment>
<feature type="coiled-coil region" evidence="2">
    <location>
        <begin position="358"/>
        <end position="444"/>
    </location>
</feature>
<feature type="region of interest" description="Disordered" evidence="3">
    <location>
        <begin position="934"/>
        <end position="960"/>
    </location>
</feature>
<sequence>MLQRAASNAYSWWWASHIRTKQSKWLETNLQDMEEKVGEMLKIIDDDGDSFAQRAEMYYRKRPELINFVEDSYRSYRALAERYDHLSKELQSANRTIATVFPEQVQFAMDAEDEENQGVSSPSNKAAFKPNANIPNVPAIPKKDFMTPFLRMAKKGLKGNSSSAKAAAAAAVSLKSGLNKEEALEEIDKLQKGILGLQTEKEFAKSSYERGYEKYWEIEDRITEMQAKVCNLQDEFGIGTVIDDNEARTLIAATAVKSCQDTLSKLQEKQEQSLEEAKTEQQRIIEAHEKFIKLRNRFIVNQTDEREQEQPREENENKTTAGSELKADLAPQGKSDVELSSKKIEDQVAVDSNETLTVTQLVEKIDELVDKVVNLESAVSSQTALVKTLRSETDQLEGHISRLEGEKESLIADSDGMKKRLTAVEEELHRIKSLNRSIDDQSNNLQTHFVEATSSADYLSEKLQSGKIEEDVENAGLFPEVKAISDAKNEKDDNILTSGAEKEEEENDTVKAQREDNDSGPSDKPDEKKFMSETASINLDTEPDEPGIEEGEETPNWRMLSSGLEDREKILLEEYTSVLHNYTDVRRKLSVMEKKNRDRFIELALQIRELENAVAFRDEEIHALRQKLGTVSHTSLHETMDTHTSLTESHQEQEQEESQESITQTTATPVSHFSFLGSSQQPAPSSSEHIYDYRERIDLKKYPKREQSKVNVKHVKIHCTISPIEEKIRADIDELLEENLEFWLRFSTSVHQIQKYQSTVQDLKAELVRLKDKKKQEGSAKQRYTKSDARPIYKHLREIQTELTLWLENNEVLKDEVQDRYTSLCNIQEEVSRVANASASASAKAEDAELSNYQAAKFQGEIMNMKQENKKIADELHAGLDCVKQLRVEVEKTLAKLDEQLRHHPPMRSSSTRARIPLHSFLFGVKLKKQGQKQKPSLFSCMSPALQRQDSDHAPARCRQ</sequence>
<dbReference type="Proteomes" id="UP001428341">
    <property type="component" value="Unassembled WGS sequence"/>
</dbReference>
<feature type="coiled-coil region" evidence="2">
    <location>
        <begin position="753"/>
        <end position="816"/>
    </location>
</feature>
<dbReference type="AlphaFoldDB" id="A0AAP0MPG2"/>
<feature type="region of interest" description="Disordered" evidence="3">
    <location>
        <begin position="489"/>
        <end position="530"/>
    </location>
</feature>
<keyword evidence="6" id="KW-1185">Reference proteome</keyword>
<dbReference type="InterPro" id="IPR056889">
    <property type="entry name" value="NET2A-D/KIP1-like_C"/>
</dbReference>
<dbReference type="EMBL" id="JBCGBO010000003">
    <property type="protein sequence ID" value="KAK9215918.1"/>
    <property type="molecule type" value="Genomic_DNA"/>
</dbReference>
<name>A0AAP0MPG2_9ROSI</name>
<feature type="coiled-coil region" evidence="2">
    <location>
        <begin position="855"/>
        <end position="903"/>
    </location>
</feature>
<dbReference type="PANTHER" id="PTHR31631:SF3">
    <property type="entry name" value="PROTEIN NETWORKED 2B"/>
    <property type="match status" value="1"/>
</dbReference>
<feature type="region of interest" description="Disordered" evidence="3">
    <location>
        <begin position="302"/>
        <end position="336"/>
    </location>
</feature>
<dbReference type="PANTHER" id="PTHR31631">
    <property type="entry name" value="PROTEIN NETWORKED 2D"/>
    <property type="match status" value="1"/>
</dbReference>
<feature type="compositionally biased region" description="Basic and acidic residues" evidence="3">
    <location>
        <begin position="508"/>
        <end position="530"/>
    </location>
</feature>
<protein>
    <recommendedName>
        <fullName evidence="4">NAB domain-containing protein</fullName>
    </recommendedName>
</protein>
<feature type="compositionally biased region" description="Basic and acidic residues" evidence="3">
    <location>
        <begin position="949"/>
        <end position="960"/>
    </location>
</feature>
<dbReference type="InterPro" id="IPR011684">
    <property type="entry name" value="NAB"/>
</dbReference>
<dbReference type="Pfam" id="PF25014">
    <property type="entry name" value="NET2A"/>
    <property type="match status" value="1"/>
</dbReference>
<evidence type="ECO:0000256" key="3">
    <source>
        <dbReference type="SAM" id="MobiDB-lite"/>
    </source>
</evidence>
<accession>A0AAP0MPG2</accession>
<feature type="compositionally biased region" description="Basic and acidic residues" evidence="3">
    <location>
        <begin position="303"/>
        <end position="317"/>
    </location>
</feature>
<feature type="coiled-coil region" evidence="2">
    <location>
        <begin position="256"/>
        <end position="287"/>
    </location>
</feature>
<gene>
    <name evidence="5" type="ORF">WN944_007924</name>
</gene>
<feature type="region of interest" description="Disordered" evidence="3">
    <location>
        <begin position="638"/>
        <end position="664"/>
    </location>
</feature>
<evidence type="ECO:0000256" key="2">
    <source>
        <dbReference type="SAM" id="Coils"/>
    </source>
</evidence>
<evidence type="ECO:0000259" key="4">
    <source>
        <dbReference type="PROSITE" id="PS51774"/>
    </source>
</evidence>
<reference evidence="5 6" key="1">
    <citation type="submission" date="2024-05" db="EMBL/GenBank/DDBJ databases">
        <title>Haplotype-resolved chromosome-level genome assembly of Huyou (Citrus changshanensis).</title>
        <authorList>
            <person name="Miao C."/>
            <person name="Chen W."/>
            <person name="Wu Y."/>
            <person name="Wang L."/>
            <person name="Zhao S."/>
            <person name="Grierson D."/>
            <person name="Xu C."/>
            <person name="Chen K."/>
        </authorList>
    </citation>
    <scope>NUCLEOTIDE SEQUENCE [LARGE SCALE GENOMIC DNA]</scope>
    <source>
        <strain evidence="5">01-14</strain>
        <tissue evidence="5">Leaf</tissue>
    </source>
</reference>
<organism evidence="5 6">
    <name type="scientific">Citrus x changshan-huyou</name>
    <dbReference type="NCBI Taxonomy" id="2935761"/>
    <lineage>
        <taxon>Eukaryota</taxon>
        <taxon>Viridiplantae</taxon>
        <taxon>Streptophyta</taxon>
        <taxon>Embryophyta</taxon>
        <taxon>Tracheophyta</taxon>
        <taxon>Spermatophyta</taxon>
        <taxon>Magnoliopsida</taxon>
        <taxon>eudicotyledons</taxon>
        <taxon>Gunneridae</taxon>
        <taxon>Pentapetalae</taxon>
        <taxon>rosids</taxon>
        <taxon>malvids</taxon>
        <taxon>Sapindales</taxon>
        <taxon>Rutaceae</taxon>
        <taxon>Aurantioideae</taxon>
        <taxon>Citrus</taxon>
    </lineage>
</organism>
<evidence type="ECO:0000313" key="6">
    <source>
        <dbReference type="Proteomes" id="UP001428341"/>
    </source>
</evidence>
<dbReference type="Pfam" id="PF24918">
    <property type="entry name" value="NET2A_C"/>
    <property type="match status" value="1"/>
</dbReference>
<dbReference type="InterPro" id="IPR056888">
    <property type="entry name" value="NET2A-D/KIP1-like_dom"/>
</dbReference>
<dbReference type="GO" id="GO:0003779">
    <property type="term" value="F:actin binding"/>
    <property type="evidence" value="ECO:0007669"/>
    <property type="project" value="InterPro"/>
</dbReference>
<feature type="domain" description="NAB" evidence="4">
    <location>
        <begin position="10"/>
        <end position="90"/>
    </location>
</feature>
<evidence type="ECO:0000313" key="5">
    <source>
        <dbReference type="EMBL" id="KAK9215918.1"/>
    </source>
</evidence>
<dbReference type="PROSITE" id="PS51774">
    <property type="entry name" value="NAB"/>
    <property type="match status" value="1"/>
</dbReference>